<dbReference type="EMBL" id="CACRXK020004471">
    <property type="protein sequence ID" value="CAB4002864.1"/>
    <property type="molecule type" value="Genomic_DNA"/>
</dbReference>
<dbReference type="GO" id="GO:0003677">
    <property type="term" value="F:DNA binding"/>
    <property type="evidence" value="ECO:0007669"/>
    <property type="project" value="InterPro"/>
</dbReference>
<sequence length="163" mass="18744">MSNISMEALIAIGEHFSGNIPSDDEEFEQKVKAFRENPYFERKEPEKDPIYSKRQQEKPALIEEAFERLKGTPGLPESTGGRWYTDNDLIKAEVEKIKQERNPKIPKKRGRPPKAKTEVEVKVPKKRGRPRKVKVDEEVKVPKKRGRPPKVKVEAKPEKANCG</sequence>
<evidence type="ECO:0000313" key="2">
    <source>
        <dbReference type="EMBL" id="CAB4002864.1"/>
    </source>
</evidence>
<feature type="compositionally biased region" description="Basic residues" evidence="1">
    <location>
        <begin position="104"/>
        <end position="114"/>
    </location>
</feature>
<feature type="compositionally biased region" description="Basic and acidic residues" evidence="1">
    <location>
        <begin position="151"/>
        <end position="163"/>
    </location>
</feature>
<proteinExistence type="predicted"/>
<dbReference type="Proteomes" id="UP001152795">
    <property type="component" value="Unassembled WGS sequence"/>
</dbReference>
<evidence type="ECO:0000256" key="1">
    <source>
        <dbReference type="SAM" id="MobiDB-lite"/>
    </source>
</evidence>
<name>A0A6S7HCW2_PARCT</name>
<feature type="region of interest" description="Disordered" evidence="1">
    <location>
        <begin position="36"/>
        <end position="56"/>
    </location>
</feature>
<gene>
    <name evidence="2" type="ORF">PACLA_8A044197</name>
</gene>
<comment type="caution">
    <text evidence="2">The sequence shown here is derived from an EMBL/GenBank/DDBJ whole genome shotgun (WGS) entry which is preliminary data.</text>
</comment>
<dbReference type="AlphaFoldDB" id="A0A6S7HCW2"/>
<feature type="region of interest" description="Disordered" evidence="1">
    <location>
        <begin position="95"/>
        <end position="163"/>
    </location>
</feature>
<keyword evidence="3" id="KW-1185">Reference proteome</keyword>
<dbReference type="Pfam" id="PF02178">
    <property type="entry name" value="AT_hook"/>
    <property type="match status" value="3"/>
</dbReference>
<organism evidence="2 3">
    <name type="scientific">Paramuricea clavata</name>
    <name type="common">Red gorgonian</name>
    <name type="synonym">Violescent sea-whip</name>
    <dbReference type="NCBI Taxonomy" id="317549"/>
    <lineage>
        <taxon>Eukaryota</taxon>
        <taxon>Metazoa</taxon>
        <taxon>Cnidaria</taxon>
        <taxon>Anthozoa</taxon>
        <taxon>Octocorallia</taxon>
        <taxon>Malacalcyonacea</taxon>
        <taxon>Plexauridae</taxon>
        <taxon>Paramuricea</taxon>
    </lineage>
</organism>
<reference evidence="2" key="1">
    <citation type="submission" date="2020-04" db="EMBL/GenBank/DDBJ databases">
        <authorList>
            <person name="Alioto T."/>
            <person name="Alioto T."/>
            <person name="Gomez Garrido J."/>
        </authorList>
    </citation>
    <scope>NUCLEOTIDE SEQUENCE</scope>
    <source>
        <strain evidence="2">A484AB</strain>
    </source>
</reference>
<evidence type="ECO:0000313" key="3">
    <source>
        <dbReference type="Proteomes" id="UP001152795"/>
    </source>
</evidence>
<dbReference type="InterPro" id="IPR017956">
    <property type="entry name" value="AT_hook_DNA-bd_motif"/>
</dbReference>
<protein>
    <submittedName>
        <fullName evidence="2">Transcriptional regulator</fullName>
    </submittedName>
</protein>
<accession>A0A6S7HCW2</accession>
<dbReference type="SMART" id="SM00384">
    <property type="entry name" value="AT_hook"/>
    <property type="match status" value="3"/>
</dbReference>
<dbReference type="PRINTS" id="PR00929">
    <property type="entry name" value="ATHOOK"/>
</dbReference>